<evidence type="ECO:0000313" key="3">
    <source>
        <dbReference type="EMBL" id="NNA94980.1"/>
    </source>
</evidence>
<reference evidence="3 4" key="1">
    <citation type="journal article" date="2020" name="Front. Microbiol.">
        <title>Genetic Organization of the aprX-lipA2 Operon Affects the Proteolytic Potential of Pseudomonas Species in Milk.</title>
        <authorList>
            <person name="Maier C."/>
            <person name="Huptas C."/>
            <person name="von Neubeck M."/>
            <person name="Scherer S."/>
            <person name="Wenning M."/>
            <person name="Lucking G."/>
        </authorList>
    </citation>
    <scope>NUCLEOTIDE SEQUENCE [LARGE SCALE GENOMIC DNA]</scope>
    <source>
        <strain evidence="3 4">G4779</strain>
    </source>
</reference>
<sequence length="115" mass="11795">MKQLRTLVASLMLGALPLAGHAATPVEAPAAASGKTPTEGCIDVSVGGYKAPDYGCLSQQMGNNPDGAKAGQKNQEALQVPIHKRPPNQMGLATPAATSTRMGNTFGTSVKPQRP</sequence>
<dbReference type="EMBL" id="JAAQYP010000008">
    <property type="protein sequence ID" value="NNA94980.1"/>
    <property type="molecule type" value="Genomic_DNA"/>
</dbReference>
<dbReference type="Proteomes" id="UP000542111">
    <property type="component" value="Unassembled WGS sequence"/>
</dbReference>
<evidence type="ECO:0000313" key="4">
    <source>
        <dbReference type="Proteomes" id="UP000542111"/>
    </source>
</evidence>
<evidence type="ECO:0000256" key="2">
    <source>
        <dbReference type="SAM" id="SignalP"/>
    </source>
</evidence>
<keyword evidence="2" id="KW-0732">Signal</keyword>
<feature type="compositionally biased region" description="Polar residues" evidence="1">
    <location>
        <begin position="96"/>
        <end position="115"/>
    </location>
</feature>
<dbReference type="AlphaFoldDB" id="A0A7Y1QKE7"/>
<feature type="signal peptide" evidence="2">
    <location>
        <begin position="1"/>
        <end position="22"/>
    </location>
</feature>
<feature type="region of interest" description="Disordered" evidence="1">
    <location>
        <begin position="82"/>
        <end position="115"/>
    </location>
</feature>
<feature type="chain" id="PRO_5031006291" evidence="2">
    <location>
        <begin position="23"/>
        <end position="115"/>
    </location>
</feature>
<comment type="caution">
    <text evidence="3">The sequence shown here is derived from an EMBL/GenBank/DDBJ whole genome shotgun (WGS) entry which is preliminary data.</text>
</comment>
<dbReference type="RefSeq" id="WP_102679332.1">
    <property type="nucleotide sequence ID" value="NZ_JAAQYP010000008.1"/>
</dbReference>
<organism evidence="3 4">
    <name type="scientific">Pseudomonas gessardii</name>
    <dbReference type="NCBI Taxonomy" id="78544"/>
    <lineage>
        <taxon>Bacteria</taxon>
        <taxon>Pseudomonadati</taxon>
        <taxon>Pseudomonadota</taxon>
        <taxon>Gammaproteobacteria</taxon>
        <taxon>Pseudomonadales</taxon>
        <taxon>Pseudomonadaceae</taxon>
        <taxon>Pseudomonas</taxon>
    </lineage>
</organism>
<proteinExistence type="predicted"/>
<protein>
    <submittedName>
        <fullName evidence="3">Uncharacterized protein</fullName>
    </submittedName>
</protein>
<name>A0A7Y1QKE7_9PSED</name>
<accession>A0A7Y1QKE7</accession>
<gene>
    <name evidence="3" type="ORF">HBO33_07370</name>
</gene>
<evidence type="ECO:0000256" key="1">
    <source>
        <dbReference type="SAM" id="MobiDB-lite"/>
    </source>
</evidence>